<proteinExistence type="predicted"/>
<evidence type="ECO:0000313" key="1">
    <source>
        <dbReference type="EMBL" id="GAH69054.1"/>
    </source>
</evidence>
<feature type="non-terminal residue" evidence="1">
    <location>
        <position position="34"/>
    </location>
</feature>
<accession>X1ISI4</accession>
<organism evidence="1">
    <name type="scientific">marine sediment metagenome</name>
    <dbReference type="NCBI Taxonomy" id="412755"/>
    <lineage>
        <taxon>unclassified sequences</taxon>
        <taxon>metagenomes</taxon>
        <taxon>ecological metagenomes</taxon>
    </lineage>
</organism>
<name>X1ISI4_9ZZZZ</name>
<gene>
    <name evidence="1" type="ORF">S03H2_41321</name>
</gene>
<comment type="caution">
    <text evidence="1">The sequence shown here is derived from an EMBL/GenBank/DDBJ whole genome shotgun (WGS) entry which is preliminary data.</text>
</comment>
<sequence length="34" mass="3695">MHRGLSGIADRAGYKAQNTGWAKEMKVAIFSKTA</sequence>
<dbReference type="EMBL" id="BARU01025659">
    <property type="protein sequence ID" value="GAH69054.1"/>
    <property type="molecule type" value="Genomic_DNA"/>
</dbReference>
<protein>
    <submittedName>
        <fullName evidence="1">Uncharacterized protein</fullName>
    </submittedName>
</protein>
<reference evidence="1" key="1">
    <citation type="journal article" date="2014" name="Front. Microbiol.">
        <title>High frequency of phylogenetically diverse reductive dehalogenase-homologous genes in deep subseafloor sedimentary metagenomes.</title>
        <authorList>
            <person name="Kawai M."/>
            <person name="Futagami T."/>
            <person name="Toyoda A."/>
            <person name="Takaki Y."/>
            <person name="Nishi S."/>
            <person name="Hori S."/>
            <person name="Arai W."/>
            <person name="Tsubouchi T."/>
            <person name="Morono Y."/>
            <person name="Uchiyama I."/>
            <person name="Ito T."/>
            <person name="Fujiyama A."/>
            <person name="Inagaki F."/>
            <person name="Takami H."/>
        </authorList>
    </citation>
    <scope>NUCLEOTIDE SEQUENCE</scope>
    <source>
        <strain evidence="1">Expedition CK06-06</strain>
    </source>
</reference>
<dbReference type="AlphaFoldDB" id="X1ISI4"/>